<sequence length="75" mass="8373">MNPGSGFTCNHLIIMSLAVEIVIFIDVKIDSQSTHPITHIVNKIAMPFFYAYKFPTIANNVCQQLWGSHGHGQTQ</sequence>
<dbReference type="Proteomes" id="UP000268051">
    <property type="component" value="Unassembled WGS sequence"/>
</dbReference>
<name>A0A3N2S2Z1_9ENTR</name>
<dbReference type="AlphaFoldDB" id="A0A3N2S2Z1"/>
<dbReference type="EMBL" id="RHFN01000010">
    <property type="protein sequence ID" value="ROU14083.1"/>
    <property type="molecule type" value="Genomic_DNA"/>
</dbReference>
<reference evidence="1 2" key="1">
    <citation type="submission" date="2018-10" db="EMBL/GenBank/DDBJ databases">
        <title>Horizontal transference of carbapenem resistance between Klebsiella pneumoniae and Kluyvera ascorbata during abdominal infection: a case report.</title>
        <authorList>
            <person name="Raro O.H.F."/>
            <person name="Lima-Morales D."/>
            <person name="Barth A.L."/>
            <person name="Paim T.G.S."/>
            <person name="Mott M.P."/>
            <person name="Riche C.V.W."/>
            <person name="Teixeira U.F."/>
            <person name="Waechter F."/>
            <person name="Dias C.A.G."/>
        </authorList>
    </citation>
    <scope>NUCLEOTIDE SEQUENCE [LARGE SCALE GENOMIC DNA]</scope>
    <source>
        <strain evidence="1 2">OT2</strain>
    </source>
</reference>
<comment type="caution">
    <text evidence="1">The sequence shown here is derived from an EMBL/GenBank/DDBJ whole genome shotgun (WGS) entry which is preliminary data.</text>
</comment>
<accession>A0A3N2S2Z1</accession>
<evidence type="ECO:0000313" key="1">
    <source>
        <dbReference type="EMBL" id="ROU14083.1"/>
    </source>
</evidence>
<protein>
    <submittedName>
        <fullName evidence="1">Uncharacterized protein</fullName>
    </submittedName>
</protein>
<gene>
    <name evidence="1" type="ORF">EB837_11725</name>
</gene>
<proteinExistence type="predicted"/>
<organism evidence="1 2">
    <name type="scientific">Kluyvera ascorbata</name>
    <dbReference type="NCBI Taxonomy" id="51288"/>
    <lineage>
        <taxon>Bacteria</taxon>
        <taxon>Pseudomonadati</taxon>
        <taxon>Pseudomonadota</taxon>
        <taxon>Gammaproteobacteria</taxon>
        <taxon>Enterobacterales</taxon>
        <taxon>Enterobacteriaceae</taxon>
        <taxon>Kluyvera</taxon>
    </lineage>
</organism>
<evidence type="ECO:0000313" key="2">
    <source>
        <dbReference type="Proteomes" id="UP000268051"/>
    </source>
</evidence>